<evidence type="ECO:0000256" key="1">
    <source>
        <dbReference type="SAM" id="Phobius"/>
    </source>
</evidence>
<comment type="caution">
    <text evidence="2">The sequence shown here is derived from an EMBL/GenBank/DDBJ whole genome shotgun (WGS) entry which is preliminary data.</text>
</comment>
<keyword evidence="1" id="KW-1133">Transmembrane helix</keyword>
<sequence>MLGGNCLSMIILAAFILGAAIGWFRASKLGGNRADKLQYALAHALAFTVVGLIVTVILARSM</sequence>
<keyword evidence="1" id="KW-0812">Transmembrane</keyword>
<keyword evidence="3" id="KW-1185">Reference proteome</keyword>
<proteinExistence type="predicted"/>
<feature type="transmembrane region" description="Helical" evidence="1">
    <location>
        <begin position="38"/>
        <end position="59"/>
    </location>
</feature>
<reference evidence="2 3" key="1">
    <citation type="journal article" date="2015" name="Stand. Genomic Sci.">
        <title>Genomic Encyclopedia of Bacterial and Archaeal Type Strains, Phase III: the genomes of soil and plant-associated and newly described type strains.</title>
        <authorList>
            <person name="Whitman W.B."/>
            <person name="Woyke T."/>
            <person name="Klenk H.P."/>
            <person name="Zhou Y."/>
            <person name="Lilburn T.G."/>
            <person name="Beck B.J."/>
            <person name="De Vos P."/>
            <person name="Vandamme P."/>
            <person name="Eisen J.A."/>
            <person name="Garrity G."/>
            <person name="Hugenholtz P."/>
            <person name="Kyrpides N.C."/>
        </authorList>
    </citation>
    <scope>NUCLEOTIDE SEQUENCE [LARGE SCALE GENOMIC DNA]</scope>
    <source>
        <strain evidence="2 3">CGMCC 1.5364</strain>
    </source>
</reference>
<dbReference type="AlphaFoldDB" id="A0A562NKR1"/>
<gene>
    <name evidence="2" type="ORF">IQ24_02678</name>
</gene>
<dbReference type="Proteomes" id="UP000316225">
    <property type="component" value="Unassembled WGS sequence"/>
</dbReference>
<dbReference type="EMBL" id="VLKU01000008">
    <property type="protein sequence ID" value="TWI32802.1"/>
    <property type="molecule type" value="Genomic_DNA"/>
</dbReference>
<evidence type="ECO:0008006" key="4">
    <source>
        <dbReference type="Google" id="ProtNLM"/>
    </source>
</evidence>
<keyword evidence="1" id="KW-0472">Membrane</keyword>
<name>A0A562NKR1_9RHOB</name>
<evidence type="ECO:0000313" key="2">
    <source>
        <dbReference type="EMBL" id="TWI32802.1"/>
    </source>
</evidence>
<accession>A0A562NKR1</accession>
<organism evidence="2 3">
    <name type="scientific">Paracoccus sulfuroxidans</name>
    <dbReference type="NCBI Taxonomy" id="384678"/>
    <lineage>
        <taxon>Bacteria</taxon>
        <taxon>Pseudomonadati</taxon>
        <taxon>Pseudomonadota</taxon>
        <taxon>Alphaproteobacteria</taxon>
        <taxon>Rhodobacterales</taxon>
        <taxon>Paracoccaceae</taxon>
        <taxon>Paracoccus</taxon>
    </lineage>
</organism>
<protein>
    <recommendedName>
        <fullName evidence="4">Apolipoprotein acyltransferase</fullName>
    </recommendedName>
</protein>
<feature type="transmembrane region" description="Helical" evidence="1">
    <location>
        <begin position="7"/>
        <end position="26"/>
    </location>
</feature>
<evidence type="ECO:0000313" key="3">
    <source>
        <dbReference type="Proteomes" id="UP000316225"/>
    </source>
</evidence>